<dbReference type="InterPro" id="IPR027417">
    <property type="entry name" value="P-loop_NTPase"/>
</dbReference>
<dbReference type="GO" id="GO:0140664">
    <property type="term" value="F:ATP-dependent DNA damage sensor activity"/>
    <property type="evidence" value="ECO:0007669"/>
    <property type="project" value="InterPro"/>
</dbReference>
<dbReference type="Gene3D" id="3.40.50.300">
    <property type="entry name" value="P-loop containing nucleotide triphosphate hydrolases"/>
    <property type="match status" value="1"/>
</dbReference>
<dbReference type="GO" id="GO:0005657">
    <property type="term" value="C:replication fork"/>
    <property type="evidence" value="ECO:0007669"/>
    <property type="project" value="TreeGrafter"/>
</dbReference>
<evidence type="ECO:0000259" key="3">
    <source>
        <dbReference type="PROSITE" id="PS50162"/>
    </source>
</evidence>
<reference evidence="4 5" key="1">
    <citation type="journal article" date="2018" name="MBio">
        <title>Comparative Genomics Reveals the Core Gene Toolbox for the Fungus-Insect Symbiosis.</title>
        <authorList>
            <person name="Wang Y."/>
            <person name="Stata M."/>
            <person name="Wang W."/>
            <person name="Stajich J.E."/>
            <person name="White M.M."/>
            <person name="Moncalvo J.M."/>
        </authorList>
    </citation>
    <scope>NUCLEOTIDE SEQUENCE [LARGE SCALE GENOMIC DNA]</scope>
    <source>
        <strain evidence="4 5">AUS-77-4</strain>
    </source>
</reference>
<dbReference type="GO" id="GO:0005524">
    <property type="term" value="F:ATP binding"/>
    <property type="evidence" value="ECO:0007669"/>
    <property type="project" value="InterPro"/>
</dbReference>
<comment type="caution">
    <text evidence="4">The sequence shown here is derived from an EMBL/GenBank/DDBJ whole genome shotgun (WGS) entry which is preliminary data.</text>
</comment>
<dbReference type="Proteomes" id="UP000245699">
    <property type="component" value="Unassembled WGS sequence"/>
</dbReference>
<dbReference type="SUPFAM" id="SSF52540">
    <property type="entry name" value="P-loop containing nucleoside triphosphate hydrolases"/>
    <property type="match status" value="1"/>
</dbReference>
<name>A0A2T9YY10_9FUNG</name>
<dbReference type="Pfam" id="PF08423">
    <property type="entry name" value="Rad51"/>
    <property type="match status" value="1"/>
</dbReference>
<dbReference type="OrthoDB" id="336321at2759"/>
<gene>
    <name evidence="4" type="ORF">BB559_002102</name>
</gene>
<evidence type="ECO:0000256" key="2">
    <source>
        <dbReference type="ARBA" id="ARBA00023242"/>
    </source>
</evidence>
<evidence type="ECO:0000313" key="4">
    <source>
        <dbReference type="EMBL" id="PVU97231.1"/>
    </source>
</evidence>
<dbReference type="PANTHER" id="PTHR46457">
    <property type="entry name" value="DNA REPAIR PROTEIN RAD51 HOMOLOG 4"/>
    <property type="match status" value="1"/>
</dbReference>
<evidence type="ECO:0000313" key="5">
    <source>
        <dbReference type="Proteomes" id="UP000245699"/>
    </source>
</evidence>
<dbReference type="STRING" id="61424.A0A2T9YY10"/>
<organism evidence="4 5">
    <name type="scientific">Furculomyces boomerangus</name>
    <dbReference type="NCBI Taxonomy" id="61424"/>
    <lineage>
        <taxon>Eukaryota</taxon>
        <taxon>Fungi</taxon>
        <taxon>Fungi incertae sedis</taxon>
        <taxon>Zoopagomycota</taxon>
        <taxon>Kickxellomycotina</taxon>
        <taxon>Harpellomycetes</taxon>
        <taxon>Harpellales</taxon>
        <taxon>Harpellaceae</taxon>
        <taxon>Furculomyces</taxon>
    </lineage>
</organism>
<dbReference type="GO" id="GO:0000400">
    <property type="term" value="F:four-way junction DNA binding"/>
    <property type="evidence" value="ECO:0007669"/>
    <property type="project" value="TreeGrafter"/>
</dbReference>
<proteinExistence type="predicted"/>
<dbReference type="GO" id="GO:0000723">
    <property type="term" value="P:telomere maintenance"/>
    <property type="evidence" value="ECO:0007669"/>
    <property type="project" value="TreeGrafter"/>
</dbReference>
<dbReference type="InterPro" id="IPR020588">
    <property type="entry name" value="RecA_ATP-bd"/>
</dbReference>
<dbReference type="AlphaFoldDB" id="A0A2T9YY10"/>
<dbReference type="GO" id="GO:0005815">
    <property type="term" value="C:microtubule organizing center"/>
    <property type="evidence" value="ECO:0007669"/>
    <property type="project" value="TreeGrafter"/>
</dbReference>
<dbReference type="GO" id="GO:0042148">
    <property type="term" value="P:DNA strand invasion"/>
    <property type="evidence" value="ECO:0007669"/>
    <property type="project" value="TreeGrafter"/>
</dbReference>
<dbReference type="EMBL" id="MBFT01000114">
    <property type="protein sequence ID" value="PVU97231.1"/>
    <property type="molecule type" value="Genomic_DNA"/>
</dbReference>
<dbReference type="GO" id="GO:0000724">
    <property type="term" value="P:double-strand break repair via homologous recombination"/>
    <property type="evidence" value="ECO:0007669"/>
    <property type="project" value="TreeGrafter"/>
</dbReference>
<keyword evidence="5" id="KW-1185">Reference proteome</keyword>
<dbReference type="GO" id="GO:0003697">
    <property type="term" value="F:single-stranded DNA binding"/>
    <property type="evidence" value="ECO:0007669"/>
    <property type="project" value="TreeGrafter"/>
</dbReference>
<dbReference type="InterPro" id="IPR051988">
    <property type="entry name" value="HRR_RAD51_Paralog"/>
</dbReference>
<comment type="subcellular location">
    <subcellularLocation>
        <location evidence="1">Nucleus</location>
    </subcellularLocation>
</comment>
<evidence type="ECO:0000256" key="1">
    <source>
        <dbReference type="ARBA" id="ARBA00004123"/>
    </source>
</evidence>
<accession>A0A2T9YY10</accession>
<dbReference type="GO" id="GO:0007131">
    <property type="term" value="P:reciprocal meiotic recombination"/>
    <property type="evidence" value="ECO:0007669"/>
    <property type="project" value="TreeGrafter"/>
</dbReference>
<dbReference type="InterPro" id="IPR013632">
    <property type="entry name" value="Rad51_C"/>
</dbReference>
<protein>
    <recommendedName>
        <fullName evidence="3">RecA family profile 1 domain-containing protein</fullName>
    </recommendedName>
</protein>
<dbReference type="GO" id="GO:0033063">
    <property type="term" value="C:Rad51B-Rad51C-Rad51D-XRCC2 complex"/>
    <property type="evidence" value="ECO:0007669"/>
    <property type="project" value="TreeGrafter"/>
</dbReference>
<dbReference type="SMART" id="SM00382">
    <property type="entry name" value="AAA"/>
    <property type="match status" value="1"/>
</dbReference>
<dbReference type="PANTHER" id="PTHR46457:SF1">
    <property type="entry name" value="DNA REPAIR PROTEIN RAD51 HOMOLOG 4"/>
    <property type="match status" value="1"/>
</dbReference>
<feature type="domain" description="RecA family profile 1" evidence="3">
    <location>
        <begin position="74"/>
        <end position="251"/>
    </location>
</feature>
<dbReference type="InterPro" id="IPR003593">
    <property type="entry name" value="AAA+_ATPase"/>
</dbReference>
<dbReference type="PROSITE" id="PS50162">
    <property type="entry name" value="RECA_2"/>
    <property type="match status" value="1"/>
</dbReference>
<sequence>MNNSIVSLDLPEYLCTRLFEGGIWTLGDLLNAIENGNQCLNKLNTTDLQYLSNKTKSTRNIKNLRHVLADLEKEMTFIKSGIRQFDELFGGKGIRSKSIVELVGNHNSGKTLLCTCLGVGFVLQENRGLGRTVYYIDTEGDFSFTGARNASLKFPGSVNLENLFYIRVFSVYELISVLYQLESLANNGGIAIVIIDNPGSLLVKHMVGGGSGFDGSNSSRFLQSKLINLVSTLIEQISIEHKIPFIITNEMKANLFDKADVNLEEKSRHVVKKWGNSGYWDRIVTDKLVISGENSCMRSINVELVMSRQFVRRSTEIDVFVDQFDQN</sequence>
<keyword evidence="2" id="KW-0539">Nucleus</keyword>